<sequence>MQFTFFTIPLYLSAIILLGLGFYGFRFRGIKGSFAFFFDMLICAAWALNQALALPSDNLTFRIYMLNIVISVLTFLGITWLVIVLSMIGKEGWLNRKKLTLLFIPTLFNLTMLWTNDYHHLFLSNYQLNSQNGFIALYCSVGPMYWVYYTWNFTLIAVSLVLLLEFGFSKGGIYLRQALLVGSGSLVPLAADLAYALFEFPLPGYELAPVLFVFTGLCVAWALFRHHLLEFTPIRLSTVVENMSDLLLVLDAQDRIVEINGPAGKFFGIDPRSSAGKATAEALNRWPQLREAFKTSGPGNREIYLDSVGMEKIFDLSVTEINTGLRGSVGRAALLRDITLRKQAESARVESDRRYRLLAENSLDIISRSNLADVFIYVSPACQALLGYEPEEMLGHSSYEYFHPNDLDPITKSHNTILEQTGKYTVDHRMRHKDGRYIWFESTSHTIRDEETGRILEIQSSSREITARRQAEEALKESEARYRFLAENSTDTISLLSPERVFEYASPACQKIIGFASEELVDHAFLEFVHPDDQAQFLQLRANWKEQNKEVLITYRHRCKNEQYLWVEVSAHYVTDPATGQLLNIIAVARDITERRKMEEALNAEKLKAKNLESLGVLAGGIAHNFNNALTGVTGYISLAKVELEETSDAYDYLTEAEKATQHVAELAQRLVPFANGGAPIKQKVKLENIIKTTTSFMNQNSRWKYIFDLPSALWSVLADPTQIRDALQNLIKNALEAMPEGGIIEVKAANVTLEANQIPLLNPGRYVQVTVQDQGCGIKAEELIRIFDPYYTTKFMGNGLGLALSYSIIKRHGGQIVVESEWGRGTTLHFYLPVIPEEAGV</sequence>
<evidence type="ECO:0000256" key="5">
    <source>
        <dbReference type="ARBA" id="ARBA00022777"/>
    </source>
</evidence>
<dbReference type="InterPro" id="IPR031621">
    <property type="entry name" value="HisKA_7TM"/>
</dbReference>
<dbReference type="CDD" id="cd00130">
    <property type="entry name" value="PAS"/>
    <property type="match status" value="2"/>
</dbReference>
<feature type="domain" description="PAC" evidence="10">
    <location>
        <begin position="547"/>
        <end position="604"/>
    </location>
</feature>
<dbReference type="SMART" id="SM00091">
    <property type="entry name" value="PAS"/>
    <property type="match status" value="3"/>
</dbReference>
<dbReference type="EC" id="2.7.13.3" evidence="2"/>
<dbReference type="EMBL" id="CP128400">
    <property type="protein sequence ID" value="WJW68990.1"/>
    <property type="molecule type" value="Genomic_DNA"/>
</dbReference>
<dbReference type="InterPro" id="IPR036890">
    <property type="entry name" value="HATPase_C_sf"/>
</dbReference>
<dbReference type="Gene3D" id="3.30.565.10">
    <property type="entry name" value="Histidine kinase-like ATPase, C-terminal domain"/>
    <property type="match status" value="1"/>
</dbReference>
<dbReference type="Pfam" id="PF08447">
    <property type="entry name" value="PAS_3"/>
    <property type="match status" value="2"/>
</dbReference>
<dbReference type="InterPro" id="IPR052162">
    <property type="entry name" value="Sensor_kinase/Photoreceptor"/>
</dbReference>
<dbReference type="InterPro" id="IPR001610">
    <property type="entry name" value="PAC"/>
</dbReference>
<evidence type="ECO:0000259" key="9">
    <source>
        <dbReference type="PROSITE" id="PS50112"/>
    </source>
</evidence>
<accession>A0A8T7MAY1</accession>
<dbReference type="InterPro" id="IPR035965">
    <property type="entry name" value="PAS-like_dom_sf"/>
</dbReference>
<feature type="transmembrane region" description="Helical" evidence="7">
    <location>
        <begin position="6"/>
        <end position="25"/>
    </location>
</feature>
<feature type="transmembrane region" description="Helical" evidence="7">
    <location>
        <begin position="99"/>
        <end position="116"/>
    </location>
</feature>
<dbReference type="PROSITE" id="PS50112">
    <property type="entry name" value="PAS"/>
    <property type="match status" value="3"/>
</dbReference>
<dbReference type="PRINTS" id="PR00344">
    <property type="entry name" value="BCTRLSENSOR"/>
</dbReference>
<dbReference type="PANTHER" id="PTHR43304:SF1">
    <property type="entry name" value="PAC DOMAIN-CONTAINING PROTEIN"/>
    <property type="match status" value="1"/>
</dbReference>
<evidence type="ECO:0000256" key="3">
    <source>
        <dbReference type="ARBA" id="ARBA00022553"/>
    </source>
</evidence>
<feature type="transmembrane region" description="Helical" evidence="7">
    <location>
        <begin position="32"/>
        <end position="52"/>
    </location>
</feature>
<keyword evidence="7" id="KW-1133">Transmembrane helix</keyword>
<keyword evidence="3" id="KW-0597">Phosphoprotein</keyword>
<dbReference type="AlphaFoldDB" id="A0A8T7MAY1"/>
<evidence type="ECO:0000313" key="12">
    <source>
        <dbReference type="EMBL" id="WJW68990.1"/>
    </source>
</evidence>
<evidence type="ECO:0000313" key="13">
    <source>
        <dbReference type="Proteomes" id="UP000521676"/>
    </source>
</evidence>
<feature type="domain" description="PAC" evidence="10">
    <location>
        <begin position="424"/>
        <end position="477"/>
    </location>
</feature>
<proteinExistence type="predicted"/>
<evidence type="ECO:0000313" key="14">
    <source>
        <dbReference type="Proteomes" id="UP001431572"/>
    </source>
</evidence>
<keyword evidence="7" id="KW-0472">Membrane</keyword>
<reference evidence="12" key="2">
    <citation type="journal article" date="2024" name="Nature">
        <title>Anoxygenic phototroph of the Chloroflexota uses a type I reaction centre.</title>
        <authorList>
            <person name="Tsuji J.M."/>
            <person name="Shaw N.A."/>
            <person name="Nagashima S."/>
            <person name="Venkiteswaran J.J."/>
            <person name="Schiff S.L."/>
            <person name="Watanabe T."/>
            <person name="Fukui M."/>
            <person name="Hanada S."/>
            <person name="Tank M."/>
            <person name="Neufeld J.D."/>
        </authorList>
    </citation>
    <scope>NUCLEOTIDE SEQUENCE</scope>
    <source>
        <strain evidence="12">L227-S17</strain>
    </source>
</reference>
<dbReference type="InterPro" id="IPR003594">
    <property type="entry name" value="HATPase_dom"/>
</dbReference>
<comment type="catalytic activity">
    <reaction evidence="1">
        <text>ATP + protein L-histidine = ADP + protein N-phospho-L-histidine.</text>
        <dbReference type="EC" id="2.7.13.3"/>
    </reaction>
</comment>
<keyword evidence="14" id="KW-1185">Reference proteome</keyword>
<evidence type="ECO:0000313" key="11">
    <source>
        <dbReference type="EMBL" id="NWJ49062.1"/>
    </source>
</evidence>
<dbReference type="EMBL" id="JACATZ010000003">
    <property type="protein sequence ID" value="NWJ49062.1"/>
    <property type="molecule type" value="Genomic_DNA"/>
</dbReference>
<feature type="transmembrane region" description="Helical" evidence="7">
    <location>
        <begin position="64"/>
        <end position="87"/>
    </location>
</feature>
<evidence type="ECO:0000256" key="6">
    <source>
        <dbReference type="ARBA" id="ARBA00023012"/>
    </source>
</evidence>
<feature type="transmembrane region" description="Helical" evidence="7">
    <location>
        <begin position="204"/>
        <end position="224"/>
    </location>
</feature>
<dbReference type="PROSITE" id="PS50109">
    <property type="entry name" value="HIS_KIN"/>
    <property type="match status" value="1"/>
</dbReference>
<dbReference type="Pfam" id="PF02518">
    <property type="entry name" value="HATPase_c"/>
    <property type="match status" value="1"/>
</dbReference>
<feature type="domain" description="PAS" evidence="9">
    <location>
        <begin position="232"/>
        <end position="277"/>
    </location>
</feature>
<protein>
    <recommendedName>
        <fullName evidence="2">histidine kinase</fullName>
        <ecNumber evidence="2">2.7.13.3</ecNumber>
    </recommendedName>
</protein>
<dbReference type="RefSeq" id="WP_341470893.1">
    <property type="nucleotide sequence ID" value="NZ_CP128400.1"/>
</dbReference>
<keyword evidence="7" id="KW-0812">Transmembrane</keyword>
<dbReference type="InterPro" id="IPR004358">
    <property type="entry name" value="Sig_transdc_His_kin-like_C"/>
</dbReference>
<feature type="transmembrane region" description="Helical" evidence="7">
    <location>
        <begin position="146"/>
        <end position="166"/>
    </location>
</feature>
<dbReference type="InterPro" id="IPR013655">
    <property type="entry name" value="PAS_fold_3"/>
</dbReference>
<dbReference type="InterPro" id="IPR000014">
    <property type="entry name" value="PAS"/>
</dbReference>
<dbReference type="Gene3D" id="3.30.450.20">
    <property type="entry name" value="PAS domain"/>
    <property type="match status" value="3"/>
</dbReference>
<reference evidence="11 13" key="1">
    <citation type="submission" date="2020-06" db="EMBL/GenBank/DDBJ databases">
        <title>Anoxygenic phototrophic Chloroflexota member uses a Type I reaction center.</title>
        <authorList>
            <person name="Tsuji J.M."/>
            <person name="Shaw N.A."/>
            <person name="Nagashima S."/>
            <person name="Venkiteswaran J."/>
            <person name="Schiff S.L."/>
            <person name="Hanada S."/>
            <person name="Tank M."/>
            <person name="Neufeld J.D."/>
        </authorList>
    </citation>
    <scope>NUCLEOTIDE SEQUENCE [LARGE SCALE GENOMIC DNA]</scope>
    <source>
        <strain evidence="11">L227-S17</strain>
    </source>
</reference>
<evidence type="ECO:0000256" key="7">
    <source>
        <dbReference type="SAM" id="Phobius"/>
    </source>
</evidence>
<evidence type="ECO:0000256" key="4">
    <source>
        <dbReference type="ARBA" id="ARBA00022679"/>
    </source>
</evidence>
<dbReference type="NCBIfam" id="TIGR00229">
    <property type="entry name" value="sensory_box"/>
    <property type="match status" value="3"/>
</dbReference>
<feature type="domain" description="PAS" evidence="9">
    <location>
        <begin position="478"/>
        <end position="539"/>
    </location>
</feature>
<dbReference type="CDD" id="cd00082">
    <property type="entry name" value="HisKA"/>
    <property type="match status" value="1"/>
</dbReference>
<evidence type="ECO:0000256" key="1">
    <source>
        <dbReference type="ARBA" id="ARBA00000085"/>
    </source>
</evidence>
<dbReference type="PROSITE" id="PS50113">
    <property type="entry name" value="PAC"/>
    <property type="match status" value="2"/>
</dbReference>
<organism evidence="11 13">
    <name type="scientific">Candidatus Chlorohelix allophototropha</name>
    <dbReference type="NCBI Taxonomy" id="3003348"/>
    <lineage>
        <taxon>Bacteria</taxon>
        <taxon>Bacillati</taxon>
        <taxon>Chloroflexota</taxon>
        <taxon>Chloroflexia</taxon>
        <taxon>Candidatus Chloroheliales</taxon>
        <taxon>Candidatus Chloroheliaceae</taxon>
        <taxon>Candidatus Chlorohelix</taxon>
    </lineage>
</organism>
<evidence type="ECO:0000259" key="8">
    <source>
        <dbReference type="PROSITE" id="PS50109"/>
    </source>
</evidence>
<dbReference type="GO" id="GO:0000155">
    <property type="term" value="F:phosphorelay sensor kinase activity"/>
    <property type="evidence" value="ECO:0007669"/>
    <property type="project" value="InterPro"/>
</dbReference>
<evidence type="ECO:0000256" key="2">
    <source>
        <dbReference type="ARBA" id="ARBA00012438"/>
    </source>
</evidence>
<gene>
    <name evidence="11" type="ORF">HXX08_24660</name>
    <name evidence="12" type="ORF">OZ401_002581</name>
</gene>
<name>A0A8T7MAY1_9CHLR</name>
<dbReference type="SMART" id="SM00086">
    <property type="entry name" value="PAC"/>
    <property type="match status" value="2"/>
</dbReference>
<dbReference type="Proteomes" id="UP000521676">
    <property type="component" value="Unassembled WGS sequence"/>
</dbReference>
<feature type="domain" description="PAS" evidence="9">
    <location>
        <begin position="351"/>
        <end position="421"/>
    </location>
</feature>
<dbReference type="Pfam" id="PF13188">
    <property type="entry name" value="PAS_8"/>
    <property type="match status" value="1"/>
</dbReference>
<dbReference type="InterPro" id="IPR003661">
    <property type="entry name" value="HisK_dim/P_dom"/>
</dbReference>
<dbReference type="InterPro" id="IPR005467">
    <property type="entry name" value="His_kinase_dom"/>
</dbReference>
<dbReference type="Gene3D" id="1.10.287.130">
    <property type="match status" value="1"/>
</dbReference>
<evidence type="ECO:0000259" key="10">
    <source>
        <dbReference type="PROSITE" id="PS50113"/>
    </source>
</evidence>
<dbReference type="Proteomes" id="UP001431572">
    <property type="component" value="Chromosome 2"/>
</dbReference>
<keyword evidence="5" id="KW-0418">Kinase</keyword>
<dbReference type="SUPFAM" id="SSF55874">
    <property type="entry name" value="ATPase domain of HSP90 chaperone/DNA topoisomerase II/histidine kinase"/>
    <property type="match status" value="1"/>
</dbReference>
<dbReference type="SUPFAM" id="SSF55785">
    <property type="entry name" value="PYP-like sensor domain (PAS domain)"/>
    <property type="match status" value="3"/>
</dbReference>
<feature type="domain" description="Histidine kinase" evidence="8">
    <location>
        <begin position="621"/>
        <end position="837"/>
    </location>
</feature>
<keyword evidence="4" id="KW-0808">Transferase</keyword>
<keyword evidence="6" id="KW-0902">Two-component regulatory system</keyword>
<dbReference type="InterPro" id="IPR000700">
    <property type="entry name" value="PAS-assoc_C"/>
</dbReference>
<dbReference type="PANTHER" id="PTHR43304">
    <property type="entry name" value="PHYTOCHROME-LIKE PROTEIN CPH1"/>
    <property type="match status" value="1"/>
</dbReference>
<dbReference type="SMART" id="SM00387">
    <property type="entry name" value="HATPase_c"/>
    <property type="match status" value="1"/>
</dbReference>
<dbReference type="Pfam" id="PF16927">
    <property type="entry name" value="HisKA_7TM"/>
    <property type="match status" value="1"/>
</dbReference>